<evidence type="ECO:0000313" key="2">
    <source>
        <dbReference type="Proteomes" id="UP000814128"/>
    </source>
</evidence>
<comment type="caution">
    <text evidence="1">The sequence shown here is derived from an EMBL/GenBank/DDBJ whole genome shotgun (WGS) entry which is preliminary data.</text>
</comment>
<reference evidence="1" key="2">
    <citation type="journal article" date="2022" name="New Phytol.">
        <title>Evolutionary transition to the ectomycorrhizal habit in the genomes of a hyperdiverse lineage of mushroom-forming fungi.</title>
        <authorList>
            <person name="Looney B."/>
            <person name="Miyauchi S."/>
            <person name="Morin E."/>
            <person name="Drula E."/>
            <person name="Courty P.E."/>
            <person name="Kohler A."/>
            <person name="Kuo A."/>
            <person name="LaButti K."/>
            <person name="Pangilinan J."/>
            <person name="Lipzen A."/>
            <person name="Riley R."/>
            <person name="Andreopoulos W."/>
            <person name="He G."/>
            <person name="Johnson J."/>
            <person name="Nolan M."/>
            <person name="Tritt A."/>
            <person name="Barry K.W."/>
            <person name="Grigoriev I.V."/>
            <person name="Nagy L.G."/>
            <person name="Hibbett D."/>
            <person name="Henrissat B."/>
            <person name="Matheny P.B."/>
            <person name="Labbe J."/>
            <person name="Martin F.M."/>
        </authorList>
    </citation>
    <scope>NUCLEOTIDE SEQUENCE</scope>
    <source>
        <strain evidence="1">EC-137</strain>
    </source>
</reference>
<reference evidence="1" key="1">
    <citation type="submission" date="2021-02" db="EMBL/GenBank/DDBJ databases">
        <authorList>
            <consortium name="DOE Joint Genome Institute"/>
            <person name="Ahrendt S."/>
            <person name="Looney B.P."/>
            <person name="Miyauchi S."/>
            <person name="Morin E."/>
            <person name="Drula E."/>
            <person name="Courty P.E."/>
            <person name="Chicoki N."/>
            <person name="Fauchery L."/>
            <person name="Kohler A."/>
            <person name="Kuo A."/>
            <person name="Labutti K."/>
            <person name="Pangilinan J."/>
            <person name="Lipzen A."/>
            <person name="Riley R."/>
            <person name="Andreopoulos W."/>
            <person name="He G."/>
            <person name="Johnson J."/>
            <person name="Barry K.W."/>
            <person name="Grigoriev I.V."/>
            <person name="Nagy L."/>
            <person name="Hibbett D."/>
            <person name="Henrissat B."/>
            <person name="Matheny P.B."/>
            <person name="Labbe J."/>
            <person name="Martin F."/>
        </authorList>
    </citation>
    <scope>NUCLEOTIDE SEQUENCE</scope>
    <source>
        <strain evidence="1">EC-137</strain>
    </source>
</reference>
<organism evidence="1 2">
    <name type="scientific">Vararia minispora EC-137</name>
    <dbReference type="NCBI Taxonomy" id="1314806"/>
    <lineage>
        <taxon>Eukaryota</taxon>
        <taxon>Fungi</taxon>
        <taxon>Dikarya</taxon>
        <taxon>Basidiomycota</taxon>
        <taxon>Agaricomycotina</taxon>
        <taxon>Agaricomycetes</taxon>
        <taxon>Russulales</taxon>
        <taxon>Lachnocladiaceae</taxon>
        <taxon>Vararia</taxon>
    </lineage>
</organism>
<proteinExistence type="predicted"/>
<dbReference type="Proteomes" id="UP000814128">
    <property type="component" value="Unassembled WGS sequence"/>
</dbReference>
<accession>A0ACB8QX80</accession>
<name>A0ACB8QX80_9AGAM</name>
<keyword evidence="2" id="KW-1185">Reference proteome</keyword>
<protein>
    <submittedName>
        <fullName evidence="1">Uncharacterized protein</fullName>
    </submittedName>
</protein>
<evidence type="ECO:0000313" key="1">
    <source>
        <dbReference type="EMBL" id="KAI0036257.1"/>
    </source>
</evidence>
<sequence>MSSNKFTSIFKRNKSQPSMGTPAGDYTSLHSNESSATLVNPAVHRSPAQPPRQQNTLSAFGGSLADTYGFGAAFGPPPTNPPGVASKKNKLPSSTPFATPSAPSGPSSRDHSTPQPSVSSQAPTPFGALSGTYGFGGSYGPPPSNPPGIASKKK</sequence>
<dbReference type="EMBL" id="MU273473">
    <property type="protein sequence ID" value="KAI0036257.1"/>
    <property type="molecule type" value="Genomic_DNA"/>
</dbReference>
<gene>
    <name evidence="1" type="ORF">K488DRAFT_82210</name>
</gene>